<evidence type="ECO:0000256" key="1">
    <source>
        <dbReference type="SAM" id="SignalP"/>
    </source>
</evidence>
<feature type="signal peptide" evidence="1">
    <location>
        <begin position="1"/>
        <end position="18"/>
    </location>
</feature>
<feature type="chain" id="PRO_5037111273" description="UrcA family protein" evidence="1">
    <location>
        <begin position="19"/>
        <end position="131"/>
    </location>
</feature>
<comment type="caution">
    <text evidence="2">The sequence shown here is derived from an EMBL/GenBank/DDBJ whole genome shotgun (WGS) entry which is preliminary data.</text>
</comment>
<proteinExistence type="predicted"/>
<dbReference type="AlphaFoldDB" id="A0A918UV95"/>
<evidence type="ECO:0008006" key="4">
    <source>
        <dbReference type="Google" id="ProtNLM"/>
    </source>
</evidence>
<accession>A0A918UV95</accession>
<evidence type="ECO:0000313" key="3">
    <source>
        <dbReference type="Proteomes" id="UP000662572"/>
    </source>
</evidence>
<evidence type="ECO:0000313" key="2">
    <source>
        <dbReference type="EMBL" id="GGZ35256.1"/>
    </source>
</evidence>
<dbReference type="RefSeq" id="WP_189486496.1">
    <property type="nucleotide sequence ID" value="NZ_BMZB01000002.1"/>
</dbReference>
<dbReference type="NCBIfam" id="TIGR04433">
    <property type="entry name" value="UrcA_uranyl"/>
    <property type="match status" value="1"/>
</dbReference>
<reference evidence="2" key="1">
    <citation type="journal article" date="2014" name="Int. J. Syst. Evol. Microbiol.">
        <title>Complete genome sequence of Corynebacterium casei LMG S-19264T (=DSM 44701T), isolated from a smear-ripened cheese.</title>
        <authorList>
            <consortium name="US DOE Joint Genome Institute (JGI-PGF)"/>
            <person name="Walter F."/>
            <person name="Albersmeier A."/>
            <person name="Kalinowski J."/>
            <person name="Ruckert C."/>
        </authorList>
    </citation>
    <scope>NUCLEOTIDE SEQUENCE</scope>
    <source>
        <strain evidence="2">KCTC 32296</strain>
    </source>
</reference>
<dbReference type="EMBL" id="BMZB01000002">
    <property type="protein sequence ID" value="GGZ35256.1"/>
    <property type="molecule type" value="Genomic_DNA"/>
</dbReference>
<name>A0A918UV95_9CAUL</name>
<organism evidence="2 3">
    <name type="scientific">Asticcacaulis endophyticus</name>
    <dbReference type="NCBI Taxonomy" id="1395890"/>
    <lineage>
        <taxon>Bacteria</taxon>
        <taxon>Pseudomonadati</taxon>
        <taxon>Pseudomonadota</taxon>
        <taxon>Alphaproteobacteria</taxon>
        <taxon>Caulobacterales</taxon>
        <taxon>Caulobacteraceae</taxon>
        <taxon>Asticcacaulis</taxon>
    </lineage>
</organism>
<keyword evidence="1" id="KW-0732">Signal</keyword>
<gene>
    <name evidence="2" type="ORF">GCM10011273_22210</name>
</gene>
<reference evidence="2" key="2">
    <citation type="submission" date="2020-09" db="EMBL/GenBank/DDBJ databases">
        <authorList>
            <person name="Sun Q."/>
            <person name="Kim S."/>
        </authorList>
    </citation>
    <scope>NUCLEOTIDE SEQUENCE</scope>
    <source>
        <strain evidence="2">KCTC 32296</strain>
    </source>
</reference>
<dbReference type="InterPro" id="IPR030972">
    <property type="entry name" value="UrcA_uranyl"/>
</dbReference>
<protein>
    <recommendedName>
        <fullName evidence="4">UrcA family protein</fullName>
    </recommendedName>
</protein>
<sequence>MSRSIYLVALLSSVVVSAPITAVLAQEIPEVKVEAGERMRLMDVDREPVERRLSLRNVDFTDARDVDRLYRHLRFVAYDVCNSGPNASRSADQRCAARALNGAVTDIDLPVLTRYHAQISGGEVMVAANHK</sequence>
<keyword evidence="3" id="KW-1185">Reference proteome</keyword>
<dbReference type="Proteomes" id="UP000662572">
    <property type="component" value="Unassembled WGS sequence"/>
</dbReference>